<name>A0A3S2WUE1_9BURK</name>
<dbReference type="EMBL" id="SACM01000001">
    <property type="protein sequence ID" value="RVT88205.1"/>
    <property type="molecule type" value="Genomic_DNA"/>
</dbReference>
<reference evidence="2 3" key="1">
    <citation type="submission" date="2019-01" db="EMBL/GenBank/DDBJ databases">
        <authorList>
            <person name="Chen W.-M."/>
        </authorList>
    </citation>
    <scope>NUCLEOTIDE SEQUENCE [LARGE SCALE GENOMIC DNA]</scope>
    <source>
        <strain evidence="2 3">CCP-18</strain>
    </source>
</reference>
<protein>
    <submittedName>
        <fullName evidence="2">Uncharacterized protein</fullName>
    </submittedName>
</protein>
<keyword evidence="1" id="KW-1133">Transmembrane helix</keyword>
<keyword evidence="1" id="KW-0472">Membrane</keyword>
<dbReference type="AlphaFoldDB" id="A0A3S2WUE1"/>
<evidence type="ECO:0000313" key="3">
    <source>
        <dbReference type="Proteomes" id="UP000288587"/>
    </source>
</evidence>
<dbReference type="RefSeq" id="WP_127681137.1">
    <property type="nucleotide sequence ID" value="NZ_SACM01000001.1"/>
</dbReference>
<proteinExistence type="predicted"/>
<dbReference type="OrthoDB" id="9816296at2"/>
<sequence length="408" mass="45009">MSADVMQTPARHLRWILALAAVCWTVAITINATAFFVIAAPENQRVLQNNVGWERTYKPMIHDRLKPEVAVFGASWARDAFDFEETTQILGRPFFNHAVSGGQAYENRRFLQSALTGGRLQAVMLNVDSFLRRSNQLQFQYGFNEGLLNVDPAGHTNSGVQAQRFFAATLSGAAIGNNLSALGILRQFRGGKPKSELLRAYDRHDFAARAERVALWRRSVLEGAPTGEGQPAPFSQADFDRASEELGRAVDIACQAGVRVVAYWTPSHAAIVDRAIDQTELKTAVWRLLAARESRCPGGLALHDFNYPNLVSLEAVLDGAPQGRYFRTDGHPRPTVGELMSSVMFQRPGPGAGLQDFGNANLLSLSEADARAWTARREARWRGTWTDEDRAQLRADLGHTQTHGAPGR</sequence>
<keyword evidence="3" id="KW-1185">Reference proteome</keyword>
<comment type="caution">
    <text evidence="2">The sequence shown here is derived from an EMBL/GenBank/DDBJ whole genome shotgun (WGS) entry which is preliminary data.</text>
</comment>
<dbReference type="Proteomes" id="UP000288587">
    <property type="component" value="Unassembled WGS sequence"/>
</dbReference>
<feature type="transmembrane region" description="Helical" evidence="1">
    <location>
        <begin position="12"/>
        <end position="40"/>
    </location>
</feature>
<evidence type="ECO:0000313" key="2">
    <source>
        <dbReference type="EMBL" id="RVT88205.1"/>
    </source>
</evidence>
<evidence type="ECO:0000256" key="1">
    <source>
        <dbReference type="SAM" id="Phobius"/>
    </source>
</evidence>
<organism evidence="2 3">
    <name type="scientific">Inhella crocodyli</name>
    <dbReference type="NCBI Taxonomy" id="2499851"/>
    <lineage>
        <taxon>Bacteria</taxon>
        <taxon>Pseudomonadati</taxon>
        <taxon>Pseudomonadota</taxon>
        <taxon>Betaproteobacteria</taxon>
        <taxon>Burkholderiales</taxon>
        <taxon>Sphaerotilaceae</taxon>
        <taxon>Inhella</taxon>
    </lineage>
</organism>
<accession>A0A3S2WUE1</accession>
<keyword evidence="1" id="KW-0812">Transmembrane</keyword>
<gene>
    <name evidence="2" type="ORF">EOD73_04180</name>
</gene>